<feature type="binding site" evidence="12">
    <location>
        <position position="64"/>
    </location>
    <ligand>
        <name>CoA</name>
        <dbReference type="ChEBI" id="CHEBI:57287"/>
    </ligand>
</feature>
<comment type="subunit">
    <text evidence="4">EntB, EntD, EntE, and EntF form a multienzyme complex called enterobactin synthase.</text>
</comment>
<reference evidence="16" key="1">
    <citation type="submission" date="2024-06" db="EMBL/GenBank/DDBJ databases">
        <authorList>
            <person name="Coelho C."/>
            <person name="Bento M."/>
            <person name="Garcia E."/>
            <person name="Camelo A."/>
            <person name="Brandao I."/>
            <person name="Espirito Santo C."/>
            <person name="Trovao J."/>
            <person name="Verissimo A."/>
            <person name="Costa J."/>
            <person name="Tiago I."/>
        </authorList>
    </citation>
    <scope>NUCLEOTIDE SEQUENCE</scope>
    <source>
        <strain evidence="16">KWT182</strain>
    </source>
</reference>
<dbReference type="PANTHER" id="PTHR38096">
    <property type="entry name" value="ENTEROBACTIN SYNTHASE COMPONENT D"/>
    <property type="match status" value="1"/>
</dbReference>
<feature type="binding site" evidence="12">
    <location>
        <position position="177"/>
    </location>
    <ligand>
        <name>CoA</name>
        <dbReference type="ChEBI" id="CHEBI:57287"/>
    </ligand>
</feature>
<keyword evidence="13" id="KW-0460">Magnesium</keyword>
<feature type="binding site" evidence="12">
    <location>
        <position position="132"/>
    </location>
    <ligand>
        <name>CoA</name>
        <dbReference type="ChEBI" id="CHEBI:57287"/>
    </ligand>
</feature>
<evidence type="ECO:0000256" key="5">
    <source>
        <dbReference type="ARBA" id="ARBA00019087"/>
    </source>
</evidence>
<evidence type="ECO:0000259" key="14">
    <source>
        <dbReference type="Pfam" id="PF01648"/>
    </source>
</evidence>
<comment type="catalytic activity">
    <reaction evidence="11">
        <text>apo-[peptidyl-carrier protein] + CoA = holo-[peptidyl-carrier protein] + adenosine 3',5'-bisphosphate + H(+)</text>
        <dbReference type="Rhea" id="RHEA:46228"/>
        <dbReference type="Rhea" id="RHEA-COMP:11479"/>
        <dbReference type="Rhea" id="RHEA-COMP:11480"/>
        <dbReference type="ChEBI" id="CHEBI:15378"/>
        <dbReference type="ChEBI" id="CHEBI:29999"/>
        <dbReference type="ChEBI" id="CHEBI:57287"/>
        <dbReference type="ChEBI" id="CHEBI:58343"/>
        <dbReference type="ChEBI" id="CHEBI:64479"/>
    </reaction>
</comment>
<proteinExistence type="inferred from homology"/>
<dbReference type="AlphaFoldDB" id="A0AAU7Q7M7"/>
<comment type="pathway">
    <text evidence="2">Siderophore biosynthesis; enterobactin biosynthesis.</text>
</comment>
<keyword evidence="13" id="KW-0479">Metal-binding</keyword>
<dbReference type="GO" id="GO:0008897">
    <property type="term" value="F:holo-[acyl-carrier-protein] synthase activity"/>
    <property type="evidence" value="ECO:0007669"/>
    <property type="project" value="InterPro"/>
</dbReference>
<name>A0AAU7Q7M7_9GAMM</name>
<feature type="binding site" evidence="12">
    <location>
        <position position="72"/>
    </location>
    <ligand>
        <name>CoA</name>
        <dbReference type="ChEBI" id="CHEBI:57287"/>
    </ligand>
</feature>
<dbReference type="InterPro" id="IPR008278">
    <property type="entry name" value="4-PPantetheinyl_Trfase_dom"/>
</dbReference>
<evidence type="ECO:0000256" key="6">
    <source>
        <dbReference type="ARBA" id="ARBA00022679"/>
    </source>
</evidence>
<feature type="binding site" evidence="13">
    <location>
        <position position="134"/>
    </location>
    <ligand>
        <name>Mg(2+)</name>
        <dbReference type="ChEBI" id="CHEBI:18420"/>
    </ligand>
</feature>
<feature type="binding site" evidence="12">
    <location>
        <begin position="108"/>
        <end position="109"/>
    </location>
    <ligand>
        <name>CoA</name>
        <dbReference type="ChEBI" id="CHEBI:57287"/>
    </ligand>
</feature>
<evidence type="ECO:0000256" key="1">
    <source>
        <dbReference type="ARBA" id="ARBA00003937"/>
    </source>
</evidence>
<evidence type="ECO:0000256" key="2">
    <source>
        <dbReference type="ARBA" id="ARBA00004993"/>
    </source>
</evidence>
<dbReference type="PANTHER" id="PTHR38096:SF1">
    <property type="entry name" value="ENTEROBACTIN SYNTHASE COMPONENT D"/>
    <property type="match status" value="1"/>
</dbReference>
<evidence type="ECO:0000313" key="16">
    <source>
        <dbReference type="EMBL" id="XBS68697.1"/>
    </source>
</evidence>
<feature type="binding site" evidence="12">
    <location>
        <position position="181"/>
    </location>
    <ligand>
        <name>CoA</name>
        <dbReference type="ChEBI" id="CHEBI:57287"/>
    </ligand>
</feature>
<evidence type="ECO:0000256" key="7">
    <source>
        <dbReference type="ARBA" id="ARBA00023191"/>
    </source>
</evidence>
<comment type="function">
    <text evidence="1">Involved in the biosynthesis of the siderophore enterobactin (enterochelin), which is a macrocyclic trimeric lactone of N-(2,3-dihydroxybenzoyl)-serine. The serine trilactone serves as a scaffolding for the three catechol functionalities that provide hexadentate coordination for the tightly ligated iron(2+) atoms. Plays an essential role in the assembly of the enterobactin by catalyzing the transfer of the 4'-phosphopantetheine (Ppant) moiety from coenzyme A to the apo-domains of both EntB (ArCP domain) and EntF (PCP domain) to yield their holo-forms which make them competent for the activation of 2,3-dihydroxybenzoate (DHB) and L-serine, respectively.</text>
</comment>
<evidence type="ECO:0000256" key="9">
    <source>
        <dbReference type="ARBA" id="ARBA00031996"/>
    </source>
</evidence>
<comment type="cofactor">
    <cofactor evidence="13">
        <name>Mg(2+)</name>
        <dbReference type="ChEBI" id="CHEBI:18420"/>
    </cofactor>
</comment>
<keyword evidence="7" id="KW-0259">Enterobactin biosynthesis</keyword>
<dbReference type="Pfam" id="PF17837">
    <property type="entry name" value="4PPT_N"/>
    <property type="match status" value="1"/>
</dbReference>
<comment type="similarity">
    <text evidence="3">Belongs to the P-Pant transferase superfamily. EntD family.</text>
</comment>
<dbReference type="GO" id="GO:0000287">
    <property type="term" value="F:magnesium ion binding"/>
    <property type="evidence" value="ECO:0007669"/>
    <property type="project" value="InterPro"/>
</dbReference>
<dbReference type="GO" id="GO:0009239">
    <property type="term" value="P:enterobactin biosynthetic process"/>
    <property type="evidence" value="ECO:0007669"/>
    <property type="project" value="UniProtKB-KW"/>
</dbReference>
<dbReference type="GO" id="GO:0005886">
    <property type="term" value="C:plasma membrane"/>
    <property type="evidence" value="ECO:0007669"/>
    <property type="project" value="TreeGrafter"/>
</dbReference>
<protein>
    <recommendedName>
        <fullName evidence="5">Enterobactin synthase component D</fullName>
    </recommendedName>
    <alternativeName>
        <fullName evidence="8">4'-phosphopantetheinyl transferase EntD</fullName>
    </alternativeName>
    <alternativeName>
        <fullName evidence="9">Enterochelin synthase D</fullName>
    </alternativeName>
</protein>
<evidence type="ECO:0000256" key="12">
    <source>
        <dbReference type="PIRSR" id="PIRSR603542-1"/>
    </source>
</evidence>
<organism evidence="16">
    <name type="scientific">Acerihabitans sp. KWT182</name>
    <dbReference type="NCBI Taxonomy" id="3157919"/>
    <lineage>
        <taxon>Bacteria</taxon>
        <taxon>Pseudomonadati</taxon>
        <taxon>Pseudomonadota</taxon>
        <taxon>Gammaproteobacteria</taxon>
        <taxon>Enterobacterales</taxon>
        <taxon>Pectobacteriaceae</taxon>
        <taxon>Acerihabitans</taxon>
    </lineage>
</organism>
<dbReference type="EMBL" id="CP157947">
    <property type="protein sequence ID" value="XBS68697.1"/>
    <property type="molecule type" value="Genomic_DNA"/>
</dbReference>
<dbReference type="InterPro" id="IPR003542">
    <property type="entry name" value="Enbac_synth_compD-like"/>
</dbReference>
<evidence type="ECO:0000256" key="11">
    <source>
        <dbReference type="ARBA" id="ARBA00049191"/>
    </source>
</evidence>
<dbReference type="InterPro" id="IPR041354">
    <property type="entry name" value="4PPT_N"/>
</dbReference>
<dbReference type="GO" id="GO:0009366">
    <property type="term" value="C:enterobactin synthetase complex"/>
    <property type="evidence" value="ECO:0007669"/>
    <property type="project" value="InterPro"/>
</dbReference>
<keyword evidence="6 16" id="KW-0808">Transferase</keyword>
<accession>A0AAU7Q7M7</accession>
<feature type="domain" description="4'-phosphopantetheinyl transferase N-terminal" evidence="15">
    <location>
        <begin position="57"/>
        <end position="117"/>
    </location>
</feature>
<dbReference type="SUPFAM" id="SSF56214">
    <property type="entry name" value="4'-phosphopantetheinyl transferase"/>
    <property type="match status" value="1"/>
</dbReference>
<feature type="domain" description="4'-phosphopantetheinyl transferase" evidence="14">
    <location>
        <begin position="128"/>
        <end position="209"/>
    </location>
</feature>
<gene>
    <name evidence="16" type="ORF">ABK905_19080</name>
</gene>
<sequence>MILPASYIQSLAEGPPFGLDLQRDTAAPLSIWHCRFDTLRYRDGEYAAHGIRLPPSIADAALKRRSEYLAGRVAAAQVLRALGAGAFQLSAGEDRAPRWPGNVQGSLSHNASLAVCIGRVRPRERISGLGIDVETLIADARAPDLWPGIISTEEHALLAATALSFAVALTLAFSAKESLYKALYPQVKRYFDFLDARVIGLTDKHIVLELVVELTPQLPAGMCFHCDYACSDAEVLTVMAVDGA</sequence>
<dbReference type="Pfam" id="PF01648">
    <property type="entry name" value="ACPS"/>
    <property type="match status" value="1"/>
</dbReference>
<feature type="binding site" evidence="13">
    <location>
        <position position="132"/>
    </location>
    <ligand>
        <name>Mg(2+)</name>
        <dbReference type="ChEBI" id="CHEBI:18420"/>
    </ligand>
</feature>
<comment type="catalytic activity">
    <reaction evidence="10">
        <text>apo-[aryl-carrier protein] + CoA = holo-[aryl-carrier protein] + adenosine 3',5'-bisphosphate + H(+)</text>
        <dbReference type="Rhea" id="RHEA:48404"/>
        <dbReference type="Rhea" id="RHEA-COMP:15903"/>
        <dbReference type="Rhea" id="RHEA-COMP:17557"/>
        <dbReference type="ChEBI" id="CHEBI:15378"/>
        <dbReference type="ChEBI" id="CHEBI:29999"/>
        <dbReference type="ChEBI" id="CHEBI:57287"/>
        <dbReference type="ChEBI" id="CHEBI:58343"/>
        <dbReference type="ChEBI" id="CHEBI:64479"/>
    </reaction>
</comment>
<evidence type="ECO:0000256" key="13">
    <source>
        <dbReference type="PIRSR" id="PIRSR603542-2"/>
    </source>
</evidence>
<evidence type="ECO:0000256" key="4">
    <source>
        <dbReference type="ARBA" id="ARBA00011503"/>
    </source>
</evidence>
<evidence type="ECO:0000259" key="15">
    <source>
        <dbReference type="Pfam" id="PF17837"/>
    </source>
</evidence>
<evidence type="ECO:0000256" key="3">
    <source>
        <dbReference type="ARBA" id="ARBA00008342"/>
    </source>
</evidence>
<evidence type="ECO:0000256" key="8">
    <source>
        <dbReference type="ARBA" id="ARBA00029894"/>
    </source>
</evidence>
<evidence type="ECO:0000256" key="10">
    <source>
        <dbReference type="ARBA" id="ARBA00049176"/>
    </source>
</evidence>
<dbReference type="InterPro" id="IPR037143">
    <property type="entry name" value="4-PPantetheinyl_Trfase_dom_sf"/>
</dbReference>
<dbReference type="PRINTS" id="PR01399">
    <property type="entry name" value="ENTSNTHTASED"/>
</dbReference>